<evidence type="ECO:0000313" key="2">
    <source>
        <dbReference type="EnsemblProtists" id="HpaP808239"/>
    </source>
</evidence>
<organism evidence="2 3">
    <name type="scientific">Hyaloperonospora arabidopsidis (strain Emoy2)</name>
    <name type="common">Downy mildew agent</name>
    <name type="synonym">Peronospora arabidopsidis</name>
    <dbReference type="NCBI Taxonomy" id="559515"/>
    <lineage>
        <taxon>Eukaryota</taxon>
        <taxon>Sar</taxon>
        <taxon>Stramenopiles</taxon>
        <taxon>Oomycota</taxon>
        <taxon>Peronosporomycetes</taxon>
        <taxon>Peronosporales</taxon>
        <taxon>Peronosporaceae</taxon>
        <taxon>Hyaloperonospora</taxon>
    </lineage>
</organism>
<evidence type="ECO:0000256" key="1">
    <source>
        <dbReference type="SAM" id="MobiDB-lite"/>
    </source>
</evidence>
<reference evidence="2" key="2">
    <citation type="submission" date="2015-06" db="UniProtKB">
        <authorList>
            <consortium name="EnsemblProtists"/>
        </authorList>
    </citation>
    <scope>IDENTIFICATION</scope>
    <source>
        <strain evidence="2">Emoy2</strain>
    </source>
</reference>
<dbReference type="Proteomes" id="UP000011713">
    <property type="component" value="Unassembled WGS sequence"/>
</dbReference>
<name>M4BPA0_HYAAE</name>
<dbReference type="InParanoid" id="M4BPA0"/>
<reference evidence="3" key="1">
    <citation type="journal article" date="2010" name="Science">
        <title>Signatures of adaptation to obligate biotrophy in the Hyaloperonospora arabidopsidis genome.</title>
        <authorList>
            <person name="Baxter L."/>
            <person name="Tripathy S."/>
            <person name="Ishaque N."/>
            <person name="Boot N."/>
            <person name="Cabral A."/>
            <person name="Kemen E."/>
            <person name="Thines M."/>
            <person name="Ah-Fong A."/>
            <person name="Anderson R."/>
            <person name="Badejoko W."/>
            <person name="Bittner-Eddy P."/>
            <person name="Boore J.L."/>
            <person name="Chibucos M.C."/>
            <person name="Coates M."/>
            <person name="Dehal P."/>
            <person name="Delehaunty K."/>
            <person name="Dong S."/>
            <person name="Downton P."/>
            <person name="Dumas B."/>
            <person name="Fabro G."/>
            <person name="Fronick C."/>
            <person name="Fuerstenberg S.I."/>
            <person name="Fulton L."/>
            <person name="Gaulin E."/>
            <person name="Govers F."/>
            <person name="Hughes L."/>
            <person name="Humphray S."/>
            <person name="Jiang R.H."/>
            <person name="Judelson H."/>
            <person name="Kamoun S."/>
            <person name="Kyung K."/>
            <person name="Meijer H."/>
            <person name="Minx P."/>
            <person name="Morris P."/>
            <person name="Nelson J."/>
            <person name="Phuntumart V."/>
            <person name="Qutob D."/>
            <person name="Rehmany A."/>
            <person name="Rougon-Cardoso A."/>
            <person name="Ryden P."/>
            <person name="Torto-Alalibo T."/>
            <person name="Studholme D."/>
            <person name="Wang Y."/>
            <person name="Win J."/>
            <person name="Wood J."/>
            <person name="Clifton S.W."/>
            <person name="Rogers J."/>
            <person name="Van den Ackerveken G."/>
            <person name="Jones J.D."/>
            <person name="McDowell J.M."/>
            <person name="Beynon J."/>
            <person name="Tyler B.M."/>
        </authorList>
    </citation>
    <scope>NUCLEOTIDE SEQUENCE [LARGE SCALE GENOMIC DNA]</scope>
    <source>
        <strain evidence="3">Emoy2</strain>
    </source>
</reference>
<keyword evidence="3" id="KW-1185">Reference proteome</keyword>
<proteinExistence type="predicted"/>
<dbReference type="HOGENOM" id="CLU_3000538_0_0_1"/>
<dbReference type="VEuPathDB" id="FungiDB:HpaG808239"/>
<dbReference type="EMBL" id="JH598500">
    <property type="status" value="NOT_ANNOTATED_CDS"/>
    <property type="molecule type" value="Genomic_DNA"/>
</dbReference>
<accession>M4BPA0</accession>
<dbReference type="EnsemblProtists" id="HpaT808239">
    <property type="protein sequence ID" value="HpaP808239"/>
    <property type="gene ID" value="HpaG808239"/>
</dbReference>
<protein>
    <submittedName>
        <fullName evidence="2">Uncharacterized protein</fullName>
    </submittedName>
</protein>
<sequence length="57" mass="6381">MDLKTIAMSGEGTAFGERVPEREGVTKVVGPLVKRDPQNQSRRRPLPGYRLSGTERR</sequence>
<dbReference type="EnsemblProtists" id="HpaT808238">
    <property type="protein sequence ID" value="HpaP808238"/>
    <property type="gene ID" value="HpaG808238"/>
</dbReference>
<dbReference type="AlphaFoldDB" id="M4BPA0"/>
<feature type="region of interest" description="Disordered" evidence="1">
    <location>
        <begin position="1"/>
        <end position="57"/>
    </location>
</feature>
<evidence type="ECO:0000313" key="3">
    <source>
        <dbReference type="Proteomes" id="UP000011713"/>
    </source>
</evidence>